<comment type="caution">
    <text evidence="8">The sequence shown here is derived from an EMBL/GenBank/DDBJ whole genome shotgun (WGS) entry which is preliminary data.</text>
</comment>
<dbReference type="Gene3D" id="2.60.120.260">
    <property type="entry name" value="Galactose-binding domain-like"/>
    <property type="match status" value="2"/>
</dbReference>
<sequence>MNPFRLFTWFAALLRSPLPAPRKIHLRLFLPIGLFLLTLICSLGWGWEHAVVHAQSPAADAPVTSPDAGIDKGPAPPQSSGEAAAKDPDVSDAAKKGGVVEPLAAGQYVLEFNRSPVVGNRLRLRSIYDETRLRFTRPRAWKPKSAKLQIRFRHSPALYATRSNLTAYVNGASVGSLPLNKKQGEIGSAIFDIPPDLIQDYNEVVLAALQNNSPTCTQDPFDPSLWTEILPDSKLVFNFQPQPIALNFSHYPFPIFDNLSLEPNQLAFLLPNAVDESWLTATTRFQTSLGRFAQYRPMNTRLLTAIDETKPNERLVIIGTPKTQPALAKLTLPLSLKEGQLRDEQQKVLPNDVGVVMLTTTADKRNPVLVATGNSPEGVAKAVQFLIQSRDRQLGTGQAIVVRQVNDVPPRPSREWAGYLPTASNFQLKDLTTFDNKPYEDMTVRGADAPVMEFDFRALPDDQFSTGNVLNLNYSYSPQVNPLTSLVEVQLDGLALTGKKLDSVTGGSHETLRVVLPEDRIKPNSKIRVRFQLDPRERRSCNRALDQQLWGTVHADTSFELNRTNVARLPDLKLLQFGFPFTAPQDLSKMAIVLPDAPTTNDLALLLEVSARLGRLSQSESVKLDVFQASKLPTQDRGNRHLIAIGTRDRFPLPEALRSEGFTIQEAFRRQRGQSQLQTLPDAEGLVKEIVSPWNRDRALLILSGQTKTGLDHVRDLLNRDFLFFQLREDTVLIDAGEPSPNPYDPNAYTLEFLQQAKQKQQISEMSLLSRILKTLRIGWFIIAPGFIIAALLLYAIAQSYLGRLHKKG</sequence>
<keyword evidence="2" id="KW-1003">Cell membrane</keyword>
<dbReference type="PANTHER" id="PTHR39083:SF1">
    <property type="entry name" value="CYCLIC DI-GMP-BINDING PROTEIN"/>
    <property type="match status" value="1"/>
</dbReference>
<gene>
    <name evidence="8" type="ORF">C7B82_08920</name>
</gene>
<keyword evidence="3 7" id="KW-0812">Transmembrane</keyword>
<dbReference type="GO" id="GO:0006011">
    <property type="term" value="P:UDP-alpha-D-glucose metabolic process"/>
    <property type="evidence" value="ECO:0007669"/>
    <property type="project" value="InterPro"/>
</dbReference>
<evidence type="ECO:0000256" key="5">
    <source>
        <dbReference type="ARBA" id="ARBA00023136"/>
    </source>
</evidence>
<evidence type="ECO:0000256" key="7">
    <source>
        <dbReference type="SAM" id="Phobius"/>
    </source>
</evidence>
<proteinExistence type="predicted"/>
<feature type="transmembrane region" description="Helical" evidence="7">
    <location>
        <begin position="778"/>
        <end position="798"/>
    </location>
</feature>
<dbReference type="InterPro" id="IPR018513">
    <property type="entry name" value="Cell_synthase_bac"/>
</dbReference>
<protein>
    <submittedName>
        <fullName evidence="8">Cellulose synthase</fullName>
    </submittedName>
</protein>
<dbReference type="AlphaFoldDB" id="A0A2T1ECH9"/>
<dbReference type="EMBL" id="PVWK01000052">
    <property type="protein sequence ID" value="PSB30414.1"/>
    <property type="molecule type" value="Genomic_DNA"/>
</dbReference>
<comment type="subcellular location">
    <subcellularLocation>
        <location evidence="1">Cell membrane</location>
        <topology evidence="1">Single-pass membrane protein</topology>
    </subcellularLocation>
</comment>
<evidence type="ECO:0000256" key="4">
    <source>
        <dbReference type="ARBA" id="ARBA00022989"/>
    </source>
</evidence>
<dbReference type="Pfam" id="PF03170">
    <property type="entry name" value="BcsB"/>
    <property type="match status" value="1"/>
</dbReference>
<dbReference type="PANTHER" id="PTHR39083">
    <property type="entry name" value="CYCLIC DI-GMP-BINDING PROTEIN"/>
    <property type="match status" value="1"/>
</dbReference>
<keyword evidence="4 7" id="KW-1133">Transmembrane helix</keyword>
<reference evidence="9" key="1">
    <citation type="submission" date="2018-02" db="EMBL/GenBank/DDBJ databases">
        <authorList>
            <person name="Moore K."/>
            <person name="Momper L."/>
        </authorList>
    </citation>
    <scope>NUCLEOTIDE SEQUENCE [LARGE SCALE GENOMIC DNA]</scope>
    <source>
        <strain evidence="9">ULC18</strain>
    </source>
</reference>
<evidence type="ECO:0000256" key="1">
    <source>
        <dbReference type="ARBA" id="ARBA00004162"/>
    </source>
</evidence>
<dbReference type="OrthoDB" id="440118at2"/>
<organism evidence="8 9">
    <name type="scientific">Stenomitos frigidus ULC18</name>
    <dbReference type="NCBI Taxonomy" id="2107698"/>
    <lineage>
        <taxon>Bacteria</taxon>
        <taxon>Bacillati</taxon>
        <taxon>Cyanobacteriota</taxon>
        <taxon>Cyanophyceae</taxon>
        <taxon>Leptolyngbyales</taxon>
        <taxon>Leptolyngbyaceae</taxon>
        <taxon>Stenomitos</taxon>
    </lineage>
</organism>
<feature type="compositionally biased region" description="Basic and acidic residues" evidence="6">
    <location>
        <begin position="84"/>
        <end position="94"/>
    </location>
</feature>
<dbReference type="Proteomes" id="UP000239576">
    <property type="component" value="Unassembled WGS sequence"/>
</dbReference>
<evidence type="ECO:0000256" key="2">
    <source>
        <dbReference type="ARBA" id="ARBA00022475"/>
    </source>
</evidence>
<dbReference type="RefSeq" id="WP_106255951.1">
    <property type="nucleotide sequence ID" value="NZ_CAWNSW010000009.1"/>
</dbReference>
<evidence type="ECO:0000256" key="3">
    <source>
        <dbReference type="ARBA" id="ARBA00022692"/>
    </source>
</evidence>
<feature type="region of interest" description="Disordered" evidence="6">
    <location>
        <begin position="62"/>
        <end position="94"/>
    </location>
</feature>
<evidence type="ECO:0000313" key="9">
    <source>
        <dbReference type="Proteomes" id="UP000239576"/>
    </source>
</evidence>
<reference evidence="8 9" key="2">
    <citation type="submission" date="2018-03" db="EMBL/GenBank/DDBJ databases">
        <title>The ancient ancestry and fast evolution of plastids.</title>
        <authorList>
            <person name="Moore K.R."/>
            <person name="Magnabosco C."/>
            <person name="Momper L."/>
            <person name="Gold D.A."/>
            <person name="Bosak T."/>
            <person name="Fournier G.P."/>
        </authorList>
    </citation>
    <scope>NUCLEOTIDE SEQUENCE [LARGE SCALE GENOMIC DNA]</scope>
    <source>
        <strain evidence="8 9">ULC18</strain>
    </source>
</reference>
<dbReference type="GO" id="GO:0005886">
    <property type="term" value="C:plasma membrane"/>
    <property type="evidence" value="ECO:0007669"/>
    <property type="project" value="UniProtKB-SubCell"/>
</dbReference>
<keyword evidence="9" id="KW-1185">Reference proteome</keyword>
<accession>A0A2T1ECH9</accession>
<keyword evidence="5 7" id="KW-0472">Membrane</keyword>
<evidence type="ECO:0000256" key="6">
    <source>
        <dbReference type="SAM" id="MobiDB-lite"/>
    </source>
</evidence>
<evidence type="ECO:0000313" key="8">
    <source>
        <dbReference type="EMBL" id="PSB30414.1"/>
    </source>
</evidence>
<name>A0A2T1ECH9_9CYAN</name>